<organism evidence="6 7">
    <name type="scientific">Kurthia gibsonii</name>
    <dbReference type="NCBI Taxonomy" id="33946"/>
    <lineage>
        <taxon>Bacteria</taxon>
        <taxon>Bacillati</taxon>
        <taxon>Bacillota</taxon>
        <taxon>Bacilli</taxon>
        <taxon>Bacillales</taxon>
        <taxon>Caryophanaceae</taxon>
        <taxon>Kurthia</taxon>
    </lineage>
</organism>
<dbReference type="Pfam" id="PF02954">
    <property type="entry name" value="HTH_8"/>
    <property type="match status" value="1"/>
</dbReference>
<accession>A0ABU9LLG1</accession>
<dbReference type="Pfam" id="PF00158">
    <property type="entry name" value="Sigma54_activat"/>
    <property type="match status" value="1"/>
</dbReference>
<dbReference type="PANTHER" id="PTHR32071:SF57">
    <property type="entry name" value="C4-DICARBOXYLATE TRANSPORT TRANSCRIPTIONAL REGULATORY PROTEIN DCTD"/>
    <property type="match status" value="1"/>
</dbReference>
<dbReference type="PROSITE" id="PS50045">
    <property type="entry name" value="SIGMA54_INTERACT_4"/>
    <property type="match status" value="1"/>
</dbReference>
<evidence type="ECO:0000256" key="2">
    <source>
        <dbReference type="ARBA" id="ARBA00022840"/>
    </source>
</evidence>
<dbReference type="InterPro" id="IPR025944">
    <property type="entry name" value="Sigma_54_int_dom_CS"/>
</dbReference>
<dbReference type="InterPro" id="IPR003593">
    <property type="entry name" value="AAA+_ATPase"/>
</dbReference>
<dbReference type="EMBL" id="JBCEWA010000007">
    <property type="protein sequence ID" value="MEL5988803.1"/>
    <property type="molecule type" value="Genomic_DNA"/>
</dbReference>
<dbReference type="InterPro" id="IPR058031">
    <property type="entry name" value="AAA_lid_NorR"/>
</dbReference>
<keyword evidence="3" id="KW-0805">Transcription regulation</keyword>
<keyword evidence="1" id="KW-0547">Nucleotide-binding</keyword>
<keyword evidence="2" id="KW-0067">ATP-binding</keyword>
<keyword evidence="7" id="KW-1185">Reference proteome</keyword>
<sequence length="439" mass="50815">MNTLQDVKHLKDYDNTLIVDQHGQTLFFDMADLQILTNLGYTMDQFVGRNITAVYDNLTLEDSTLITVLKTGKPMEHVTQQLRAKNGFTYISKNSTYPILDTQGVVKGAIEFSKHYYEKQDIHVLKDYPQHKNYRKNNTIHTIEDVVAVSDQSIRVQEKMKKFAKTDSTLMIFGRTGTGKELVAQAIHNMSNRSLSPYLSINCSELTEEKIQKQLIEEGVLEKINGGTLFLDNLQALPLEAQYPLLRIIEQQKIYNQQTDSFVHIDLRIMAATNIPPMELLTNGVIREELFYRLHILELTIPSLKERKEDIEPLMYHFIHFFNAHMDVSITQIQEDAIKACQQYDWPGNVRELKNAMESAFHQAEGHEITIDDLPDRLQAHHSVDMHETYHLKDEVDQFERMLVKKTFEQTGGKLAESARRLGISKQLLKYKLAKYELR</sequence>
<dbReference type="Gene3D" id="3.40.50.300">
    <property type="entry name" value="P-loop containing nucleotide triphosphate hydrolases"/>
    <property type="match status" value="1"/>
</dbReference>
<dbReference type="InterPro" id="IPR027417">
    <property type="entry name" value="P-loop_NTPase"/>
</dbReference>
<dbReference type="InterPro" id="IPR035965">
    <property type="entry name" value="PAS-like_dom_sf"/>
</dbReference>
<dbReference type="RefSeq" id="WP_285215079.1">
    <property type="nucleotide sequence ID" value="NZ_CP147847.1"/>
</dbReference>
<dbReference type="SUPFAM" id="SSF55785">
    <property type="entry name" value="PYP-like sensor domain (PAS domain)"/>
    <property type="match status" value="1"/>
</dbReference>
<feature type="domain" description="Sigma-54 factor interaction" evidence="5">
    <location>
        <begin position="146"/>
        <end position="362"/>
    </location>
</feature>
<evidence type="ECO:0000313" key="6">
    <source>
        <dbReference type="EMBL" id="MEL5988803.1"/>
    </source>
</evidence>
<dbReference type="InterPro" id="IPR002078">
    <property type="entry name" value="Sigma_54_int"/>
</dbReference>
<dbReference type="Gene3D" id="3.30.450.20">
    <property type="entry name" value="PAS domain"/>
    <property type="match status" value="1"/>
</dbReference>
<dbReference type="PROSITE" id="PS00688">
    <property type="entry name" value="SIGMA54_INTERACT_3"/>
    <property type="match status" value="1"/>
</dbReference>
<protein>
    <submittedName>
        <fullName evidence="6">Sigma 54-interacting transcriptional regulator</fullName>
    </submittedName>
</protein>
<evidence type="ECO:0000313" key="7">
    <source>
        <dbReference type="Proteomes" id="UP001398420"/>
    </source>
</evidence>
<reference evidence="6 7" key="1">
    <citation type="submission" date="2024-04" db="EMBL/GenBank/DDBJ databases">
        <authorList>
            <person name="Wu Y.S."/>
            <person name="Zhang L."/>
        </authorList>
    </citation>
    <scope>NUCLEOTIDE SEQUENCE [LARGE SCALE GENOMIC DNA]</scope>
    <source>
        <strain evidence="6 7">KG-01</strain>
    </source>
</reference>
<evidence type="ECO:0000256" key="3">
    <source>
        <dbReference type="ARBA" id="ARBA00023015"/>
    </source>
</evidence>
<dbReference type="PANTHER" id="PTHR32071">
    <property type="entry name" value="TRANSCRIPTIONAL REGULATORY PROTEIN"/>
    <property type="match status" value="1"/>
</dbReference>
<evidence type="ECO:0000256" key="1">
    <source>
        <dbReference type="ARBA" id="ARBA00022741"/>
    </source>
</evidence>
<dbReference type="Pfam" id="PF25601">
    <property type="entry name" value="AAA_lid_14"/>
    <property type="match status" value="1"/>
</dbReference>
<keyword evidence="4" id="KW-0804">Transcription</keyword>
<dbReference type="SUPFAM" id="SSF46689">
    <property type="entry name" value="Homeodomain-like"/>
    <property type="match status" value="1"/>
</dbReference>
<dbReference type="Gene3D" id="1.10.10.60">
    <property type="entry name" value="Homeodomain-like"/>
    <property type="match status" value="1"/>
</dbReference>
<dbReference type="PRINTS" id="PR01590">
    <property type="entry name" value="HTHFIS"/>
</dbReference>
<evidence type="ECO:0000259" key="5">
    <source>
        <dbReference type="PROSITE" id="PS50045"/>
    </source>
</evidence>
<dbReference type="CDD" id="cd00009">
    <property type="entry name" value="AAA"/>
    <property type="match status" value="1"/>
</dbReference>
<evidence type="ECO:0000256" key="4">
    <source>
        <dbReference type="ARBA" id="ARBA00023163"/>
    </source>
</evidence>
<dbReference type="SUPFAM" id="SSF52540">
    <property type="entry name" value="P-loop containing nucleoside triphosphate hydrolases"/>
    <property type="match status" value="1"/>
</dbReference>
<proteinExistence type="predicted"/>
<dbReference type="InterPro" id="IPR002197">
    <property type="entry name" value="HTH_Fis"/>
</dbReference>
<dbReference type="InterPro" id="IPR009057">
    <property type="entry name" value="Homeodomain-like_sf"/>
</dbReference>
<name>A0ABU9LLG1_9BACL</name>
<comment type="caution">
    <text evidence="6">The sequence shown here is derived from an EMBL/GenBank/DDBJ whole genome shotgun (WGS) entry which is preliminary data.</text>
</comment>
<dbReference type="SMART" id="SM00382">
    <property type="entry name" value="AAA"/>
    <property type="match status" value="1"/>
</dbReference>
<gene>
    <name evidence="6" type="ORF">AAF454_10375</name>
</gene>
<dbReference type="Proteomes" id="UP001398420">
    <property type="component" value="Unassembled WGS sequence"/>
</dbReference>
<dbReference type="Gene3D" id="1.10.8.60">
    <property type="match status" value="1"/>
</dbReference>